<dbReference type="FunFam" id="3.40.50.300:FF:000362">
    <property type="entry name" value="Dynein, axonemal, heavy chain 6"/>
    <property type="match status" value="1"/>
</dbReference>
<keyword evidence="5" id="KW-0493">Microtubule</keyword>
<dbReference type="Gene3D" id="1.20.58.1120">
    <property type="match status" value="1"/>
</dbReference>
<feature type="domain" description="AAA+ ATPase" evidence="18">
    <location>
        <begin position="2322"/>
        <end position="2470"/>
    </location>
</feature>
<dbReference type="FunFam" id="1.20.58.1120:FF:000001">
    <property type="entry name" value="dynein heavy chain 2, axonemal"/>
    <property type="match status" value="1"/>
</dbReference>
<dbReference type="GO" id="GO:0008569">
    <property type="term" value="F:minus-end-directed microtubule motor activity"/>
    <property type="evidence" value="ECO:0007669"/>
    <property type="project" value="InterPro"/>
</dbReference>
<dbReference type="FunFam" id="3.10.490.20:FF:000001">
    <property type="entry name" value="dynein heavy chain 7, axonemal"/>
    <property type="match status" value="1"/>
</dbReference>
<dbReference type="GO" id="GO:0016787">
    <property type="term" value="F:hydrolase activity"/>
    <property type="evidence" value="ECO:0007669"/>
    <property type="project" value="UniProtKB-KW"/>
</dbReference>
<dbReference type="Pfam" id="PF12781">
    <property type="entry name" value="AAA_9"/>
    <property type="match status" value="1"/>
</dbReference>
<dbReference type="GO" id="GO:0045505">
    <property type="term" value="F:dynein intermediate chain binding"/>
    <property type="evidence" value="ECO:0007669"/>
    <property type="project" value="InterPro"/>
</dbReference>
<feature type="region of interest" description="Disordered" evidence="17">
    <location>
        <begin position="235"/>
        <end position="261"/>
    </location>
</feature>
<keyword evidence="10" id="KW-0243">Dynein</keyword>
<dbReference type="Pfam" id="PF18198">
    <property type="entry name" value="AAA_lid_11"/>
    <property type="match status" value="1"/>
</dbReference>
<dbReference type="InterPro" id="IPR041658">
    <property type="entry name" value="AAA_lid_11"/>
</dbReference>
<dbReference type="Gene3D" id="1.20.1270.280">
    <property type="match status" value="1"/>
</dbReference>
<feature type="compositionally biased region" description="Polar residues" evidence="17">
    <location>
        <begin position="235"/>
        <end position="244"/>
    </location>
</feature>
<dbReference type="InParanoid" id="A0A0V0QLA6"/>
<dbReference type="GO" id="GO:0005524">
    <property type="term" value="F:ATP binding"/>
    <property type="evidence" value="ECO:0007669"/>
    <property type="project" value="UniProtKB-KW"/>
</dbReference>
<dbReference type="Pfam" id="PF12780">
    <property type="entry name" value="AAA_8"/>
    <property type="match status" value="1"/>
</dbReference>
<dbReference type="FunFam" id="3.40.50.300:FF:000353">
    <property type="entry name" value="Dynein axonemal heavy chain 1"/>
    <property type="match status" value="1"/>
</dbReference>
<dbReference type="InterPro" id="IPR054354">
    <property type="entry name" value="DYNC2H1-like_lid"/>
</dbReference>
<dbReference type="Gene3D" id="3.20.180.20">
    <property type="entry name" value="Dynein heavy chain, N-terminal domain 2"/>
    <property type="match status" value="1"/>
</dbReference>
<dbReference type="FunFam" id="1.10.8.1220:FF:000001">
    <property type="entry name" value="Dynein axonemal heavy chain 5"/>
    <property type="match status" value="1"/>
</dbReference>
<dbReference type="Pfam" id="PF17852">
    <property type="entry name" value="Dynein_AAA_lid"/>
    <property type="match status" value="1"/>
</dbReference>
<dbReference type="InterPro" id="IPR043157">
    <property type="entry name" value="Dynein_AAA1S"/>
</dbReference>
<dbReference type="InterPro" id="IPR035699">
    <property type="entry name" value="AAA_6"/>
</dbReference>
<dbReference type="InterPro" id="IPR043160">
    <property type="entry name" value="Dynein_C_barrel"/>
</dbReference>
<dbReference type="FunFam" id="1.10.287.2620:FF:000002">
    <property type="entry name" value="Dynein heavy chain 2, axonemal"/>
    <property type="match status" value="1"/>
</dbReference>
<feature type="coiled-coil region" evidence="16">
    <location>
        <begin position="1057"/>
        <end position="1094"/>
    </location>
</feature>
<keyword evidence="8" id="KW-0067">ATP-binding</keyword>
<feature type="coiled-coil region" evidence="16">
    <location>
        <begin position="1005"/>
        <end position="1032"/>
    </location>
</feature>
<name>A0A0V0QLA6_PSEPJ</name>
<dbReference type="Gene3D" id="3.10.490.20">
    <property type="match status" value="1"/>
</dbReference>
<evidence type="ECO:0000256" key="1">
    <source>
        <dbReference type="ARBA" id="ARBA00004230"/>
    </source>
</evidence>
<dbReference type="FunFam" id="3.40.50.300:FF:000044">
    <property type="entry name" value="Dynein heavy chain 5, axonemal"/>
    <property type="match status" value="1"/>
</dbReference>
<dbReference type="FunFam" id="3.20.180.20:FF:000003">
    <property type="entry name" value="Dynein heavy chain 12, axonemal"/>
    <property type="match status" value="1"/>
</dbReference>
<dbReference type="InterPro" id="IPR042219">
    <property type="entry name" value="AAA_lid_11_sf"/>
</dbReference>
<evidence type="ECO:0000256" key="5">
    <source>
        <dbReference type="ARBA" id="ARBA00022701"/>
    </source>
</evidence>
<dbReference type="InterPro" id="IPR024317">
    <property type="entry name" value="Dynein_heavy_chain_D4_dom"/>
</dbReference>
<dbReference type="FunFam" id="1.10.8.710:FF:000004">
    <property type="entry name" value="Dynein axonemal heavy chain 6"/>
    <property type="match status" value="1"/>
</dbReference>
<keyword evidence="12" id="KW-0969">Cilium</keyword>
<dbReference type="Gene3D" id="3.40.50.300">
    <property type="entry name" value="P-loop containing nucleotide triphosphate hydrolases"/>
    <property type="match status" value="5"/>
</dbReference>
<dbReference type="GO" id="GO:0051959">
    <property type="term" value="F:dynein light intermediate chain binding"/>
    <property type="evidence" value="ECO:0007669"/>
    <property type="project" value="InterPro"/>
</dbReference>
<evidence type="ECO:0000313" key="20">
    <source>
        <dbReference type="Proteomes" id="UP000054937"/>
    </source>
</evidence>
<feature type="coiled-coil region" evidence="16">
    <location>
        <begin position="14"/>
        <end position="41"/>
    </location>
</feature>
<feature type="compositionally biased region" description="Low complexity" evidence="17">
    <location>
        <begin position="245"/>
        <end position="258"/>
    </location>
</feature>
<feature type="coiled-coil region" evidence="16">
    <location>
        <begin position="3175"/>
        <end position="3237"/>
    </location>
</feature>
<dbReference type="GO" id="GO:0005874">
    <property type="term" value="C:microtubule"/>
    <property type="evidence" value="ECO:0007669"/>
    <property type="project" value="UniProtKB-KW"/>
</dbReference>
<organism evidence="19 20">
    <name type="scientific">Pseudocohnilembus persalinus</name>
    <name type="common">Ciliate</name>
    <dbReference type="NCBI Taxonomy" id="266149"/>
    <lineage>
        <taxon>Eukaryota</taxon>
        <taxon>Sar</taxon>
        <taxon>Alveolata</taxon>
        <taxon>Ciliophora</taxon>
        <taxon>Intramacronucleata</taxon>
        <taxon>Oligohymenophorea</taxon>
        <taxon>Scuticociliatia</taxon>
        <taxon>Philasterida</taxon>
        <taxon>Pseudocohnilembidae</taxon>
        <taxon>Pseudocohnilembus</taxon>
    </lineage>
</organism>
<dbReference type="Pfam" id="PF22597">
    <property type="entry name" value="DYN_lid"/>
    <property type="match status" value="1"/>
</dbReference>
<evidence type="ECO:0000256" key="10">
    <source>
        <dbReference type="ARBA" id="ARBA00023017"/>
    </source>
</evidence>
<dbReference type="InterPro" id="IPR042228">
    <property type="entry name" value="Dynein_linker_3"/>
</dbReference>
<dbReference type="Pfam" id="PF12775">
    <property type="entry name" value="AAA_7"/>
    <property type="match status" value="1"/>
</dbReference>
<evidence type="ECO:0000313" key="19">
    <source>
        <dbReference type="EMBL" id="KRX02935.1"/>
    </source>
</evidence>
<dbReference type="Gene3D" id="1.10.287.2620">
    <property type="match status" value="1"/>
</dbReference>
<keyword evidence="13" id="KW-0505">Motor protein</keyword>
<evidence type="ECO:0000256" key="7">
    <source>
        <dbReference type="ARBA" id="ARBA00022741"/>
    </source>
</evidence>
<dbReference type="Proteomes" id="UP000054937">
    <property type="component" value="Unassembled WGS sequence"/>
</dbReference>
<dbReference type="OrthoDB" id="5593012at2759"/>
<dbReference type="GO" id="GO:0031514">
    <property type="term" value="C:motile cilium"/>
    <property type="evidence" value="ECO:0007669"/>
    <property type="project" value="UniProtKB-SubCell"/>
</dbReference>
<evidence type="ECO:0000256" key="14">
    <source>
        <dbReference type="ARBA" id="ARBA00023212"/>
    </source>
</evidence>
<dbReference type="InterPro" id="IPR003593">
    <property type="entry name" value="AAA+_ATPase"/>
</dbReference>
<keyword evidence="14" id="KW-0206">Cytoskeleton</keyword>
<dbReference type="Gene3D" id="1.20.140.100">
    <property type="entry name" value="Dynein heavy chain, N-terminal domain 2"/>
    <property type="match status" value="1"/>
</dbReference>
<dbReference type="Pfam" id="PF03028">
    <property type="entry name" value="Dynein_heavy"/>
    <property type="match status" value="1"/>
</dbReference>
<evidence type="ECO:0000256" key="12">
    <source>
        <dbReference type="ARBA" id="ARBA00023069"/>
    </source>
</evidence>
<evidence type="ECO:0000256" key="11">
    <source>
        <dbReference type="ARBA" id="ARBA00023054"/>
    </source>
</evidence>
<dbReference type="SMART" id="SM00382">
    <property type="entry name" value="AAA"/>
    <property type="match status" value="3"/>
</dbReference>
<comment type="subcellular location">
    <subcellularLocation>
        <location evidence="1">Cell projection</location>
        <location evidence="1">Cilium</location>
        <location evidence="1">Flagellum</location>
    </subcellularLocation>
    <subcellularLocation>
        <location evidence="2">Cytoplasm</location>
        <location evidence="2">Cytoskeleton</location>
        <location evidence="2">Cilium axoneme</location>
    </subcellularLocation>
</comment>
<keyword evidence="20" id="KW-1185">Reference proteome</keyword>
<comment type="caution">
    <text evidence="19">The sequence shown here is derived from an EMBL/GenBank/DDBJ whole genome shotgun (WGS) entry which is preliminary data.</text>
</comment>
<keyword evidence="6" id="KW-0677">Repeat</keyword>
<dbReference type="Gene3D" id="1.10.8.1220">
    <property type="match status" value="1"/>
</dbReference>
<dbReference type="Gene3D" id="6.10.140.1060">
    <property type="match status" value="1"/>
</dbReference>
<reference evidence="19 20" key="1">
    <citation type="journal article" date="2015" name="Sci. Rep.">
        <title>Genome of the facultative scuticociliatosis pathogen Pseudocohnilembus persalinus provides insight into its virulence through horizontal gene transfer.</title>
        <authorList>
            <person name="Xiong J."/>
            <person name="Wang G."/>
            <person name="Cheng J."/>
            <person name="Tian M."/>
            <person name="Pan X."/>
            <person name="Warren A."/>
            <person name="Jiang C."/>
            <person name="Yuan D."/>
            <person name="Miao W."/>
        </authorList>
    </citation>
    <scope>NUCLEOTIDE SEQUENCE [LARGE SCALE GENOMIC DNA]</scope>
    <source>
        <strain evidence="19">36N120E</strain>
    </source>
</reference>
<evidence type="ECO:0000256" key="13">
    <source>
        <dbReference type="ARBA" id="ARBA00023175"/>
    </source>
</evidence>
<evidence type="ECO:0000256" key="9">
    <source>
        <dbReference type="ARBA" id="ARBA00022846"/>
    </source>
</evidence>
<dbReference type="Gene3D" id="1.10.8.720">
    <property type="entry name" value="Region D6 of dynein motor"/>
    <property type="match status" value="1"/>
</dbReference>
<proteinExistence type="inferred from homology"/>
<dbReference type="OMA" id="FHDSPYA"/>
<dbReference type="InterPro" id="IPR041466">
    <property type="entry name" value="Dynein_AAA5_ext"/>
</dbReference>
<keyword evidence="11 16" id="KW-0175">Coiled coil</keyword>
<dbReference type="Pfam" id="PF12777">
    <property type="entry name" value="MT"/>
    <property type="match status" value="1"/>
</dbReference>
<evidence type="ECO:0000256" key="16">
    <source>
        <dbReference type="SAM" id="Coils"/>
    </source>
</evidence>
<evidence type="ECO:0000256" key="15">
    <source>
        <dbReference type="ARBA" id="ARBA00023273"/>
    </source>
</evidence>
<evidence type="ECO:0000256" key="6">
    <source>
        <dbReference type="ARBA" id="ARBA00022737"/>
    </source>
</evidence>
<feature type="domain" description="AAA+ ATPase" evidence="18">
    <location>
        <begin position="1957"/>
        <end position="2096"/>
    </location>
</feature>
<gene>
    <name evidence="19" type="ORF">PPERSA_09057</name>
</gene>
<dbReference type="Gene3D" id="1.20.920.30">
    <property type="match status" value="1"/>
</dbReference>
<protein>
    <submittedName>
        <fullName evidence="19">p-loop containing nucleoside triphosphate hydrolase</fullName>
    </submittedName>
</protein>
<keyword evidence="19" id="KW-0378">Hydrolase</keyword>
<dbReference type="Gene3D" id="1.10.472.130">
    <property type="match status" value="1"/>
</dbReference>
<dbReference type="Pfam" id="PF18199">
    <property type="entry name" value="Dynein_C"/>
    <property type="match status" value="1"/>
</dbReference>
<keyword evidence="7" id="KW-0547">Nucleotide-binding</keyword>
<dbReference type="SUPFAM" id="SSF52540">
    <property type="entry name" value="P-loop containing nucleoside triphosphate hydrolases"/>
    <property type="match status" value="4"/>
</dbReference>
<evidence type="ECO:0000256" key="4">
    <source>
        <dbReference type="ARBA" id="ARBA00022490"/>
    </source>
</evidence>
<dbReference type="FunFam" id="1.20.140.100:FF:000001">
    <property type="entry name" value="dynein heavy chain 17, axonemal"/>
    <property type="match status" value="1"/>
</dbReference>
<dbReference type="FunFam" id="1.20.1270.280:FF:000001">
    <property type="entry name" value="dynein heavy chain 7, axonemal"/>
    <property type="match status" value="1"/>
</dbReference>
<evidence type="ECO:0000256" key="2">
    <source>
        <dbReference type="ARBA" id="ARBA00004430"/>
    </source>
</evidence>
<dbReference type="InterPro" id="IPR013602">
    <property type="entry name" value="Dynein_heavy_linker"/>
</dbReference>
<evidence type="ECO:0000259" key="18">
    <source>
        <dbReference type="SMART" id="SM00382"/>
    </source>
</evidence>
<dbReference type="InterPro" id="IPR026983">
    <property type="entry name" value="DHC"/>
</dbReference>
<dbReference type="FunFam" id="3.40.50.300:FF:000223">
    <property type="entry name" value="Dynein heavy chain 3, axonemal"/>
    <property type="match status" value="1"/>
</dbReference>
<dbReference type="InterPro" id="IPR027417">
    <property type="entry name" value="P-loop_NTPase"/>
</dbReference>
<dbReference type="InterPro" id="IPR004273">
    <property type="entry name" value="Dynein_heavy_D6_P-loop"/>
</dbReference>
<dbReference type="Gene3D" id="1.20.920.20">
    <property type="match status" value="1"/>
</dbReference>
<dbReference type="FunFam" id="3.40.50.300:FF:002141">
    <property type="entry name" value="Dynein heavy chain"/>
    <property type="match status" value="1"/>
</dbReference>
<evidence type="ECO:0000256" key="17">
    <source>
        <dbReference type="SAM" id="MobiDB-lite"/>
    </source>
</evidence>
<dbReference type="FunFam" id="1.10.8.720:FF:000001">
    <property type="entry name" value="dynein heavy chain 7, axonemal"/>
    <property type="match status" value="1"/>
</dbReference>
<accession>A0A0V0QLA6</accession>
<sequence>MEFKIEHYNLAEIFQRCQQKLAQQQENKEKLNIQLGTINEIWTQFYKWTKAQLDLERTLSIPNFGNIAHKRGDSVYDKERIIQIYMSENFIAQHNLKYRGDFDSSNYPPVKINYSTIQKLVPELNKNQIKMVLDTIFSEVTQLLSQANANVQVDLGQLGKMSVFEKTFSFEPVLISKKNQGLSNKSTVRNLLNQRRNLGLSSSVANLKDPFNQFSNNNSGILNNESGLNLEQNMQNSSQNEKGYQQQQQLPALSQTQQYSQKDNNNQKFISHQYSQSTKNMNQNNQINLFGGSNFNQQSQPSFKMRPKIHHSYNPSFPNFSQSDKNISSPTRRFKIENVKIDPELLAAGTDPLSKNQDFSKLANKAANLINANFQKPAYSAIRFPPILDKFSRTLAAPLAAQKHNLSVSNRIANNYSAYAKKLYFDRESKGIKILKLFETAVAFTANNELLRIPATLEEELDYVVKKIKNKDLEIKMEAKKTCYKRYKGYIENEISVDFIAPMNHQWITEILEVIPHQLQYVDGPTMTNMIDKMLNEINRDYYESVKKSILDYVLKDEDERKRIGIMSTFDEVVDYGERAYRGVEADDEWKEHVEMARNEISQNLVLCSSATLEIMELWKKYEKMYFLVLPSKKDQIMTINNFLEIQDKNIKEVKNHLISEWHKDIIEIFKEELTQMNQNKKMAVLFFESNATLMSNQIRQLVTESLHLYKDFFQRFKKETLYTPEEIIKRDENAQNSQEDAFLQVTLIPDESNMQHIIFKNDLSVIKQKLLGIIDFIVEMSRNFPRAENHIARSEKTALWDIPADDETYVSVRGEIEGILDKNLENIEKVLQIYEKFVFLLSERQRVQDWVENGLHSREEYSKELKKYQDLYVQVNKEIPFYVRMNMIVIDGTDIKKQFLRICTEIEQSLQTQIHVYITKRSTDILNDINKRLDSLKEKASNTDILVDLQDKKEDLKAKQHKRIKEEFSDLMKWLDLLLKTDFALEEKNLKEIFETSKAVHSIMDQVDREENRIESEKEVLEQNLRKRKEDFTISIEEINKAINMISEQYATEYETESAVEKMKEYREEINMYMEQMQEINKQERQLDWQETEFQTLSQAHNNLIPFEKLWFLVKEKMEKLQNWQKQKTIFELDPDSMEKELKEMEKTVKQLITQNFKGPNFERPMKLANDVASELKNFKQNIKLARVFSQQGLKERHWQEIFELTNIRISPSDTTIKWTLNKLQAQDFHQNLEQLQKLEMISESAQKEFSIEKVLEKMKEDWLPLSVELKEWKNTGSYILAGATVDEVQTILDDQIVKTMTMKGSPYAKVFEERILEWEDFLNYTQNLIDMWIKVQAVWVYLEPVMTAPDIKMKLKKEGDEFEKVDKTWRNEVIGKVVKEKRILEFTKDRKMLMDLKVANERLEQVQKGLNYYLEEKRSVFPRFYFLGNDELLEILSETKEPSRVQPHLKKCFEGINRLEFKGNQIIEGMYSSEKEYVHFIDSIDTSKAFGNVDQWLVWVEEQMIASIKSAHERGFQQFPNMKRNDFIKNRCGMAVLSVNMIYWTFNVEQAMNSEGLTGVQKYHQSLKQQLEDVVHLVRSPISPLDRCTVEALIVLDVHNRDVVHSLVDDKITSVLEFGWTSQMRYYWQDENVIVKIINAVLEYNYEYLGNSSRLVITPLTDRCYRTLCGAVHLNYGGAPEGPAGTGKTETVKDLAKALARQCVVFNCSDGLDYKAMGKFFKGLAQSGAWSCFDEFNRIDLEVLSVVASQIQTITEARKLARNEFEFEGSLIKLKKTANTFITMNPGYAGRSELPDNLKALFRSVAMMVPDYAMISEIVLYSFGFTDGKNLARKIVTTYKLCSEQLSSQPHYDYGMRAVKSVLTAAGNLKRKYPEEDESVLMLRGINDVNLAKFLNFDLPLFKGITSDLFPGISLPEIDYKDMYVCIDETLKEKNLQNIDYLQNKIIQLYEMILVRHGLMVVGLPFSGKSTILHVLAGALTKLKEKGQMNENTTQIITLNPKSISMQLLYGFSDEISHEWTDGVLAKKFKQFAKDESDDRKWLIFDGPIDAVWIENMNTVLDDNKKLCLNSGEIVAMNKAMNMIFEPMDLEAASPATVSRCGMIYMEPTGMGWKPIYQSWKNNGIPSYYKSEDIDEIDLMFSWMVDPILYYIRHKGHEVSPTQDQNLIFTCLKILKKMLTLFEDEQIYNKLEIGPRQEIIHSMFIFSLVWSLGGSLTEKEARRKFDIYVKRVAALEIELELPEEIKPKKISKGIPDRGMVYDYSFQLNENKSGGEWILWTDLISANEREMINRSKKPQELIIPTVDTVRYKYLLATNINLENPTLFCGPTGTGKSVYIKDYIYSLPRKEYKVVEIGFSAQTTSGQVQEIFDISCDKRRKGVYGPKQGNMIIFIDDLNMPQKEKWGAQPPIELIRQIFDQGGYYDNKEKEKPFKQLENLIFCAAMGPPGGGRSFITPRILRHFNLVSLNMFDDESLTLIFSTILKNYLNNNGFNQEVVKQENKIIQSTIKVYRFAMEELRPTPAKSHYLFNLRDFSKVILGMCMADKEKVDTPEIFTRLWVHESQRVFSDRLISVEDRMKMLDFLRETVRRTIGHNFETVFEHLIKEGNKELKTLDEIRGLMFSDILTPAGVPKRPYEEIRDQQALQRSCEEALENYNMMGDKPMDLVMFQFAIEHLLIIARILKSPGGNALLVGVGGSGRQSLTRLAASMSDIVTIQIEISKMYGKNEWQEDLKKVLKSAGGKNQATVFLFTDSQIKTESFVEDINNLLNTCEVPNLFPPDEKQEVLEMIRPIARQEGKATEGTPEQLYTFFVDKCKQNLHVVLAFSPIGEGFRTRVRMFPSLVNCCTIDWFFEWPQDALVSVAEKFMDKIEMEQDIKASCTKLVQTFHENTIEWADKFYNHLNRKYYVTPTSYLEMIITFQNLLDEKRKFVKDQIFKYENGYNQIIKTEAKVGDMQIKLEELVPKIKVSAEEAAKKEVVVSEKKQAADIIAEGIAKEEATIQIDVDKATEIENQVNSELEKAMPALRQAEQALLKINKQATDFIKNLPNPPAPIRATMKAICLIMYPNPGSEFKEKNKETLKLELNWWKVSQKILGDIELVNKMKDFKKEEMTEQLVSNLGKYLDDPANKENLDEVKVQNASSEVYSMLLWAKAMRSFYYVNKEVLPKKVALEEAQTKVRGLRAQLAVKQADLKKATDEVKALNDDLQRTIQNKNKLEKDYQDNSVQLERAKQLIESLGGEKGRWQELAEQLKFDYVNLTGDVLVSSGLIAYLGAFTPSYRNDITNAWVQLTKEYKIPGSEKFSLKQVLGDPVKIRSWNIDGLPSDNFSVENGIIIFKSRRWPLCIDPQGQANKWIKKMETPRKLDVIKLTDNDYIRKLENAIFFGKPVLLENVLEEVDASLTPILLKQTFVKGTTTYIKLGENALEYNADFRFYMTSKLRNPHYLPELSTKVAIINFMITYEGLNDQLLGILVKEEKPELEIEKERLIVEGAENKAALADIENKILQVLSGDKDILTDESAINILKDSKSTSNMINEKQVIAEKTEVEIDEARQKYQPVSQQASSLFFTISELNNLDPMYQYSLAYFIDLFATGIKLSEKSPDFNKRLNILKNYFVFSLYQNICRSLFEKDKLVFSMLLTCRLMQFRQQLDASHWRFLITGGTGIVDNPPEKPKNQNWISTKMWLEIVKLSKIIEFDEPENEFYKNFYDSQNIEEFKKIYDANEAHTVPLPSKLKEKYTGFKYLMILRTLRPDKMEPAIRNFVTEKMGKKFIEPPSFDLAEIYRDSSPITPLIFVLSPGSDPFASLTAYAKKQGKDAQVKKISLGQGQGPIAEQTILAGKEAGDWVVLQNCHLATSWMTTLEKLCEEISPDPSKTHPEFRLWLTSYPSPNFPTSVLQAGIKMTNEPPKGLKSNLLGSYYTDPIKEEEFFEGCAQPQIFKKLLYGLTFFHAVIQERRNYGPLGWNISYEFNESDLRICVQQLKMFLDEFSGEDVPFEALKYLTAECNYGGRVTDDKDRRLIVTLLNDYYCQSTISGENYSFASDPSYQPLSFDSHSDFIQGIKDQIKDVTPPDVFGFHQNADITKNLKETSQLMNSLLECSQVGGGSGNSNQESALDEICRKIYEEFPQPFNIEEVQKKYPVIYEESMNTVLIQEVTRFNNLIKVIRSSLYSIRQAIAGLQVMSPQQEVASRQIFDGKIPDLWLQSSYPSLKPLAGYVDNLVERIGFLQKWIDEGMPNVYWLSGFYFTQSFLTGVLQNFARKYTIPIDLIEFQYQILDSEPTEAAEDGAYINGLFIEGAKFDYNQMQLAESDPKILFVEAPAIKLVPMKTEELQQELQLTSYYKCPVYKTSARRGVLSTTGHSTNFVMWIRLPSEQSESHWIKRGVALLTQLDD</sequence>
<dbReference type="InterPro" id="IPR041228">
    <property type="entry name" value="Dynein_C"/>
</dbReference>
<dbReference type="Gene3D" id="1.10.8.710">
    <property type="match status" value="1"/>
</dbReference>
<dbReference type="InterPro" id="IPR024743">
    <property type="entry name" value="Dynein_HC_stalk"/>
</dbReference>
<keyword evidence="15" id="KW-0966">Cell projection</keyword>
<dbReference type="Pfam" id="PF12774">
    <property type="entry name" value="AAA_6"/>
    <property type="match status" value="1"/>
</dbReference>
<keyword evidence="4" id="KW-0963">Cytoplasm</keyword>
<dbReference type="GO" id="GO:0003341">
    <property type="term" value="P:cilium movement"/>
    <property type="evidence" value="ECO:0007669"/>
    <property type="project" value="UniProtKB-ARBA"/>
</dbReference>
<dbReference type="EMBL" id="LDAU01000149">
    <property type="protein sequence ID" value="KRX02935.1"/>
    <property type="molecule type" value="Genomic_DNA"/>
</dbReference>
<dbReference type="FunFam" id="1.20.920.30:FF:000002">
    <property type="entry name" value="Dynein axonemal heavy chain 3"/>
    <property type="match status" value="1"/>
</dbReference>
<dbReference type="InterPro" id="IPR042222">
    <property type="entry name" value="Dynein_2_N"/>
</dbReference>
<evidence type="ECO:0000256" key="8">
    <source>
        <dbReference type="ARBA" id="ARBA00022840"/>
    </source>
</evidence>
<dbReference type="InterPro" id="IPR035706">
    <property type="entry name" value="AAA_9"/>
</dbReference>
<dbReference type="PANTHER" id="PTHR22878:SF70">
    <property type="entry name" value="DYNEIN HEAVY CHAIN 2, AXONEMAL"/>
    <property type="match status" value="1"/>
</dbReference>
<keyword evidence="9" id="KW-0282">Flagellum</keyword>
<dbReference type="GO" id="GO:0005858">
    <property type="term" value="C:axonemal dynein complex"/>
    <property type="evidence" value="ECO:0007669"/>
    <property type="project" value="UniProtKB-ARBA"/>
</dbReference>
<comment type="similarity">
    <text evidence="3">Belongs to the dynein heavy chain family.</text>
</comment>
<evidence type="ECO:0000256" key="3">
    <source>
        <dbReference type="ARBA" id="ARBA00008887"/>
    </source>
</evidence>
<dbReference type="Pfam" id="PF08393">
    <property type="entry name" value="DHC_N2"/>
    <property type="match status" value="1"/>
</dbReference>
<dbReference type="PANTHER" id="PTHR22878">
    <property type="entry name" value="DYNEIN HEAVY CHAIN 6, AXONEMAL-LIKE-RELATED"/>
    <property type="match status" value="1"/>
</dbReference>
<feature type="domain" description="AAA+ ATPase" evidence="18">
    <location>
        <begin position="1676"/>
        <end position="1773"/>
    </location>
</feature>